<dbReference type="CDD" id="cd00063">
    <property type="entry name" value="FN3"/>
    <property type="match status" value="5"/>
</dbReference>
<dbReference type="PROSITE" id="PS50853">
    <property type="entry name" value="FN3"/>
    <property type="match status" value="5"/>
</dbReference>
<evidence type="ECO:0000313" key="2">
    <source>
        <dbReference type="EMBL" id="GFG34937.1"/>
    </source>
</evidence>
<sequence>EEGSLTSPAFVPSSNTLCVSLTYYLPLTAGNSLQLSIHWPGGDKQDFGAIEAMGEWKTVRLTAPLMTAKLSEQMTVELKGRKSENSHVLFQRLAGCNGEGFEDVLYLSDSDVVNIQNTGYDVAVVQSGNKSSTSSNLSCTNGGVFNKEYGSCVCPAGFTGSTCEKGCGANRFGASCEGLCSKTKEHCRRMVLCRPKLGCSCASGLKGILCNTYCDFGEYGAGCKQKCGHCANLSDCDKYTGECLLGCDPGYYPPLCQETYKYLSVAPVVSAAYIQGFKVTANLNDSRGKGTPTFYQFQYRECLGGSNMWQELEPQPVLSHKVSGNITGLKSGITYEVRLVQLDRDGNSYQESDVPYRNVTTLCTVPDSVNYDLQAVEILEDSFQLIWKFVSKSSEWCAVTEYEVEHEDSFHWWKLYQGTEMTTRVSNLLPGQEYQVRVRALGRDKAYPFSDILVVITKAGTADKVHELRVVSGMSHELEVDWTPPLNTPRSIRQYRITYQCQKLLACRSEDCSYSSGEVDVTAPPTVLRDLLPYAQYNISVAALAASWGPSKQLLFVTDMREPGVAPEPNATMPVSGRTNSSFVVHWQSPRNCTFLNGYVYKYRFQLIDQNSSKPLREGVTHLTSATFSGLTPHTMYAVRVYLVTSGGWNPMHPLEIPVQTRATTPDHVEQLVVYKKGRRMLGLRWAAPKQTYGPLKSFVISYQMPKQDEQIVRSVKPSPCPAWPHLYCHTIDRLQPDTQYTVVVQAENTEVNGVGEPTSVTAVTKETAPVAPSYVHVVNQTQTNLTIEWGHPDLLNGVLRSFLVTIEELESFNSTACCEYFPVQEVAVQSEKMNYLLEFSGLRPASTYAVSVSAKTMALGPAVSITTHTRPPIPSMDNAIEIPGNVTDLPNGSATIHIHPLTEYQDLIRDEEENLRIRRVVDLEENSEVVIGSGHGLKVGKWGEMQDPKLENEMGYRFGLVLMLEYCGVHSVGYVDTDVLHVDY</sequence>
<reference evidence="3" key="1">
    <citation type="submission" date="2020-01" db="EMBL/GenBank/DDBJ databases">
        <title>Draft genome sequence of the Termite Coptotermes fromosanus.</title>
        <authorList>
            <person name="Itakura S."/>
            <person name="Yosikawa Y."/>
            <person name="Umezawa K."/>
        </authorList>
    </citation>
    <scope>NUCLEOTIDE SEQUENCE [LARGE SCALE GENOMIC DNA]</scope>
</reference>
<accession>A0A6L2PYY2</accession>
<evidence type="ECO:0000259" key="1">
    <source>
        <dbReference type="PROSITE" id="PS50853"/>
    </source>
</evidence>
<dbReference type="GO" id="GO:0016020">
    <property type="term" value="C:membrane"/>
    <property type="evidence" value="ECO:0007669"/>
    <property type="project" value="UniProtKB-SubCell"/>
</dbReference>
<feature type="domain" description="Fibronectin type-III" evidence="1">
    <location>
        <begin position="772"/>
        <end position="874"/>
    </location>
</feature>
<comment type="caution">
    <text evidence="2">The sequence shown here is derived from an EMBL/GenBank/DDBJ whole genome shotgun (WGS) entry which is preliminary data.</text>
</comment>
<dbReference type="PANTHER" id="PTHR46957">
    <property type="entry name" value="CYTOKINE RECEPTOR"/>
    <property type="match status" value="1"/>
</dbReference>
<feature type="domain" description="Fibronectin type-III" evidence="1">
    <location>
        <begin position="668"/>
        <end position="771"/>
    </location>
</feature>
<dbReference type="InterPro" id="IPR000742">
    <property type="entry name" value="EGF"/>
</dbReference>
<gene>
    <name evidence="2" type="ORF">Cfor_10301</name>
</gene>
<dbReference type="Proteomes" id="UP000502823">
    <property type="component" value="Unassembled WGS sequence"/>
</dbReference>
<dbReference type="Pfam" id="PF00041">
    <property type="entry name" value="fn3"/>
    <property type="match status" value="4"/>
</dbReference>
<dbReference type="InterPro" id="IPR003961">
    <property type="entry name" value="FN3_dom"/>
</dbReference>
<feature type="domain" description="Fibronectin type-III" evidence="1">
    <location>
        <begin position="464"/>
        <end position="563"/>
    </location>
</feature>
<dbReference type="InterPro" id="IPR013783">
    <property type="entry name" value="Ig-like_fold"/>
</dbReference>
<feature type="domain" description="Fibronectin type-III" evidence="1">
    <location>
        <begin position="369"/>
        <end position="460"/>
    </location>
</feature>
<dbReference type="InterPro" id="IPR050713">
    <property type="entry name" value="RTP_Phos/Ushers"/>
</dbReference>
<dbReference type="SMART" id="SM00060">
    <property type="entry name" value="FN3"/>
    <property type="match status" value="5"/>
</dbReference>
<dbReference type="OrthoDB" id="6610399at2759"/>
<dbReference type="EMBL" id="BLKM01011926">
    <property type="protein sequence ID" value="GFG34937.1"/>
    <property type="molecule type" value="Genomic_DNA"/>
</dbReference>
<protein>
    <recommendedName>
        <fullName evidence="1">Fibronectin type-III domain-containing protein</fullName>
    </recommendedName>
</protein>
<dbReference type="PROSITE" id="PS00022">
    <property type="entry name" value="EGF_1"/>
    <property type="match status" value="1"/>
</dbReference>
<feature type="non-terminal residue" evidence="2">
    <location>
        <position position="1"/>
    </location>
</feature>
<feature type="domain" description="Fibronectin type-III" evidence="1">
    <location>
        <begin position="566"/>
        <end position="664"/>
    </location>
</feature>
<organism evidence="2 3">
    <name type="scientific">Coptotermes formosanus</name>
    <name type="common">Formosan subterranean termite</name>
    <dbReference type="NCBI Taxonomy" id="36987"/>
    <lineage>
        <taxon>Eukaryota</taxon>
        <taxon>Metazoa</taxon>
        <taxon>Ecdysozoa</taxon>
        <taxon>Arthropoda</taxon>
        <taxon>Hexapoda</taxon>
        <taxon>Insecta</taxon>
        <taxon>Pterygota</taxon>
        <taxon>Neoptera</taxon>
        <taxon>Polyneoptera</taxon>
        <taxon>Dictyoptera</taxon>
        <taxon>Blattodea</taxon>
        <taxon>Blattoidea</taxon>
        <taxon>Termitoidae</taxon>
        <taxon>Rhinotermitidae</taxon>
        <taxon>Coptotermes</taxon>
    </lineage>
</organism>
<proteinExistence type="predicted"/>
<dbReference type="InterPro" id="IPR036116">
    <property type="entry name" value="FN3_sf"/>
</dbReference>
<dbReference type="SUPFAM" id="SSF49265">
    <property type="entry name" value="Fibronectin type III"/>
    <property type="match status" value="4"/>
</dbReference>
<name>A0A6L2PYY2_COPFO</name>
<keyword evidence="3" id="KW-1185">Reference proteome</keyword>
<dbReference type="Gene3D" id="2.60.40.10">
    <property type="entry name" value="Immunoglobulins"/>
    <property type="match status" value="6"/>
</dbReference>
<dbReference type="Gene3D" id="2.170.300.10">
    <property type="entry name" value="Tie2 ligand-binding domain superfamily"/>
    <property type="match status" value="1"/>
</dbReference>
<dbReference type="PANTHER" id="PTHR46957:SF3">
    <property type="entry name" value="CYTOKINE RECEPTOR"/>
    <property type="match status" value="1"/>
</dbReference>
<dbReference type="InParanoid" id="A0A6L2PYY2"/>
<evidence type="ECO:0000313" key="3">
    <source>
        <dbReference type="Proteomes" id="UP000502823"/>
    </source>
</evidence>
<dbReference type="AlphaFoldDB" id="A0A6L2PYY2"/>